<proteinExistence type="inferred from homology"/>
<dbReference type="Pfam" id="PF00128">
    <property type="entry name" value="Alpha-amylase"/>
    <property type="match status" value="1"/>
</dbReference>
<reference evidence="5 6" key="1">
    <citation type="submission" date="2020-08" db="EMBL/GenBank/DDBJ databases">
        <title>Genomic Encyclopedia of Type Strains, Phase III (KMG-III): the genomes of soil and plant-associated and newly described type strains.</title>
        <authorList>
            <person name="Whitman W."/>
        </authorList>
    </citation>
    <scope>NUCLEOTIDE SEQUENCE [LARGE SCALE GENOMIC DNA]</scope>
    <source>
        <strain evidence="5 6">CECT 8075</strain>
    </source>
</reference>
<gene>
    <name evidence="5" type="ORF">FHS27_005048</name>
</gene>
<dbReference type="InterPro" id="IPR006047">
    <property type="entry name" value="GH13_cat_dom"/>
</dbReference>
<dbReference type="GO" id="GO:0005975">
    <property type="term" value="P:carbohydrate metabolic process"/>
    <property type="evidence" value="ECO:0007669"/>
    <property type="project" value="InterPro"/>
</dbReference>
<protein>
    <submittedName>
        <fullName evidence="5">Pullulanase/glycogen debranching enzyme</fullName>
    </submittedName>
</protein>
<evidence type="ECO:0000256" key="2">
    <source>
        <dbReference type="SAM" id="MobiDB-lite"/>
    </source>
</evidence>
<evidence type="ECO:0000256" key="3">
    <source>
        <dbReference type="SAM" id="SignalP"/>
    </source>
</evidence>
<keyword evidence="3" id="KW-0732">Signal</keyword>
<dbReference type="Pfam" id="PF02922">
    <property type="entry name" value="CBM_48"/>
    <property type="match status" value="1"/>
</dbReference>
<dbReference type="CDD" id="cd02860">
    <property type="entry name" value="E_set_Pullulanase"/>
    <property type="match status" value="1"/>
</dbReference>
<name>A0A7W5E2V5_9BACT</name>
<dbReference type="InterPro" id="IPR004193">
    <property type="entry name" value="Glyco_hydro_13_N"/>
</dbReference>
<dbReference type="Proteomes" id="UP000536179">
    <property type="component" value="Unassembled WGS sequence"/>
</dbReference>
<dbReference type="SMART" id="SM00642">
    <property type="entry name" value="Aamy"/>
    <property type="match status" value="1"/>
</dbReference>
<dbReference type="RefSeq" id="WP_184307629.1">
    <property type="nucleotide sequence ID" value="NZ_JACHXU010000021.1"/>
</dbReference>
<evidence type="ECO:0000256" key="1">
    <source>
        <dbReference type="ARBA" id="ARBA00008061"/>
    </source>
</evidence>
<organism evidence="5 6">
    <name type="scientific">Aporhodopirellula rubra</name>
    <dbReference type="NCBI Taxonomy" id="980271"/>
    <lineage>
        <taxon>Bacteria</taxon>
        <taxon>Pseudomonadati</taxon>
        <taxon>Planctomycetota</taxon>
        <taxon>Planctomycetia</taxon>
        <taxon>Pirellulales</taxon>
        <taxon>Pirellulaceae</taxon>
        <taxon>Aporhodopirellula</taxon>
    </lineage>
</organism>
<evidence type="ECO:0000259" key="4">
    <source>
        <dbReference type="SMART" id="SM00642"/>
    </source>
</evidence>
<dbReference type="SUPFAM" id="SSF81296">
    <property type="entry name" value="E set domains"/>
    <property type="match status" value="1"/>
</dbReference>
<feature type="domain" description="Glycosyl hydrolase family 13 catalytic" evidence="4">
    <location>
        <begin position="948"/>
        <end position="1440"/>
    </location>
</feature>
<comment type="caution">
    <text evidence="5">The sequence shown here is derived from an EMBL/GenBank/DDBJ whole genome shotgun (WGS) entry which is preliminary data.</text>
</comment>
<evidence type="ECO:0000313" key="5">
    <source>
        <dbReference type="EMBL" id="MBB3209210.1"/>
    </source>
</evidence>
<comment type="similarity">
    <text evidence="1">Belongs to the glycosyl hydrolase 13 family.</text>
</comment>
<dbReference type="EMBL" id="JACHXU010000021">
    <property type="protein sequence ID" value="MBB3209210.1"/>
    <property type="molecule type" value="Genomic_DNA"/>
</dbReference>
<dbReference type="PANTHER" id="PTHR43002">
    <property type="entry name" value="GLYCOGEN DEBRANCHING ENZYME"/>
    <property type="match status" value="1"/>
</dbReference>
<dbReference type="InterPro" id="IPR014756">
    <property type="entry name" value="Ig_E-set"/>
</dbReference>
<dbReference type="GO" id="GO:0004553">
    <property type="term" value="F:hydrolase activity, hydrolyzing O-glycosyl compounds"/>
    <property type="evidence" value="ECO:0007669"/>
    <property type="project" value="InterPro"/>
</dbReference>
<keyword evidence="6" id="KW-1185">Reference proteome</keyword>
<dbReference type="Gene3D" id="3.20.20.80">
    <property type="entry name" value="Glycosidases"/>
    <property type="match status" value="3"/>
</dbReference>
<evidence type="ECO:0000313" key="6">
    <source>
        <dbReference type="Proteomes" id="UP000536179"/>
    </source>
</evidence>
<dbReference type="InterPro" id="IPR013783">
    <property type="entry name" value="Ig-like_fold"/>
</dbReference>
<feature type="signal peptide" evidence="3">
    <location>
        <begin position="1"/>
        <end position="26"/>
    </location>
</feature>
<feature type="chain" id="PRO_5030508177" evidence="3">
    <location>
        <begin position="27"/>
        <end position="1573"/>
    </location>
</feature>
<dbReference type="SUPFAM" id="SSF51445">
    <property type="entry name" value="(Trans)glycosidases"/>
    <property type="match status" value="2"/>
</dbReference>
<sequence length="1573" mass="175218">MKSHLNPLLMFVALAGITIGSISVGAADPTIPTSTERTQGHRFADETTVFIFDESVYDVDPSRVVVTGSFRGWSTDMDEAAWQLQPSTFDPTLWTLSVPNPNGNVIIPSAPFKFRIDDGQWLEPPADALNREGGNLVHRPGFQAVRMTAEILRSGLIHVRLQGGNTSDGGETATRPLEAREYRLSDALGNTIVINAVSPINEQEALLIPAERIDAKRVHYLELPAKNLRSLCRFDGWFRDLYSNKPLGANVAGDGSSTTWRMFAPRATGMRLYLYSSAMDKTASRTIDMTQDDDGIWEASVPGDQHGVYYDFTVHGPPDPGNFFYETHQVHISDPYARVSLDSFGKCRVWKPTTPATPLKNGRPAIQDVVAYEVHVEDFTGQLPVDEAIKGTFPAMTKTGLTNELGQPIGFDYLVNLGINVVHLMPVQEFLHYPDDQWQTAFQDDPYMIAAGVNESNYQWGYRTTHAFAIESRFRKRGTPNGAQRDQFRDLVQAFHDHDIAVIIDLVPNHTGENMDGRHFLFNFNTLDLPYYYRTDEQVQHIGPFGNEIKTEDRPMVQRWLIDQCKQLIDEFGIDGYRIDLAGQIDKQTLKRLRHELGPDVIVYGEPWIAPSDPDVANNPDLGWYKEDAPITYFQDDARNAFKGPTSNPTDKKTDRGYAGGDATQRERVQLALTNGFEDEIDPTRGINYLDIHDNWALADQFATTNWDGRQGVDERRFKLAAGLLFTSLGPIVMHGGTEMMRSKGAAELKEVIKSLPDGDLAYHGKSDTYNLRFANEFSWDNVGRAKAAPGSKHDYAGMVEYWKGLIQLRMSEAGRAFRLGRVPAEDYYQWILPDDPHLLGYLVDESILVLMNTSDADATFTDIELPDGRWRLVANPHRVDITGGVKGLLANLVGGRPIDIPVEQIGMNIWVRDRNSPSEAATSSKPADSLNQSMSFDRPWNEDVIYFAMTDRFCDGDKTNNIPAGSDPTLHDPTQKDIHRYHGGDLRGIERAIADGYFNKLGVTTLWLTPPVKNAWRSPYDLGGPKTGYHGYWTQDFLDIDPHLTSSTSLDGSPYADDRDGRMSHYKDVVSLAHAHGLKVIQDVVCNHIGPLFFYDQNGDGRLNPNQKQEWIAPYTSSAYTNTRWTNIPDWNLRPPQPAGPLSVLGKPVEAAGLLRDFHVYGRRGFNSDSLGKSDGEEVTCDFFSLRDLATGPDEAHFDALVDEFVAIYAFYIDDIGVDGLRLDTVKHVHHEFWTEFTSRLRERLGPKASRLLITGEVYDGNPRVLGRYTYALDLDSGERTTETCLDSLLNFQFCFSLRDYLRKPGDAFGDARGLARTTNSFKEKGLAGFYNSKPGADGLVPRQKMVNFFENHDGLNRFLVSDIDATKHSLALTIMMTSEGIPCLYYGTEAALRDTEGTSQHDSETGRMTFCVNGSRQTLDSAKRSDSFELISHLSDLRREYPVLQTGRTETLWVDQSDNEADDGLYVFARYSTNELGVDTGNTIVIAVNANPHQSASAADISLSCGDERSVALVQADDSLKLVQLFSGQADEADASGIKSINVNPATGLPMVSLTVPPSSAIAYIVTDSEG</sequence>
<accession>A0A7W5E2V5</accession>
<dbReference type="InterPro" id="IPR017853">
    <property type="entry name" value="GH"/>
</dbReference>
<feature type="region of interest" description="Disordered" evidence="2">
    <location>
        <begin position="639"/>
        <end position="664"/>
    </location>
</feature>
<dbReference type="Gene3D" id="2.60.40.10">
    <property type="entry name" value="Immunoglobulins"/>
    <property type="match status" value="1"/>
</dbReference>